<keyword evidence="3" id="KW-1185">Reference proteome</keyword>
<name>A0A9N8PM36_9PEZI</name>
<dbReference type="Proteomes" id="UP000714618">
    <property type="component" value="Unassembled WGS sequence"/>
</dbReference>
<feature type="region of interest" description="Disordered" evidence="1">
    <location>
        <begin position="211"/>
        <end position="249"/>
    </location>
</feature>
<evidence type="ECO:0000313" key="3">
    <source>
        <dbReference type="Proteomes" id="UP000714618"/>
    </source>
</evidence>
<comment type="caution">
    <text evidence="2">The sequence shown here is derived from an EMBL/GenBank/DDBJ whole genome shotgun (WGS) entry which is preliminary data.</text>
</comment>
<protein>
    <submittedName>
        <fullName evidence="2">Uncharacterized protein</fullName>
    </submittedName>
</protein>
<proteinExistence type="predicted"/>
<gene>
    <name evidence="2" type="ORF">AWRI4233_LOCUS9813</name>
</gene>
<accession>A0A9N8PM36</accession>
<feature type="compositionally biased region" description="Acidic residues" evidence="1">
    <location>
        <begin position="216"/>
        <end position="233"/>
    </location>
</feature>
<dbReference type="AlphaFoldDB" id="A0A9N8PM36"/>
<organism evidence="2 3">
    <name type="scientific">Aureobasidium mustum</name>
    <dbReference type="NCBI Taxonomy" id="2773714"/>
    <lineage>
        <taxon>Eukaryota</taxon>
        <taxon>Fungi</taxon>
        <taxon>Dikarya</taxon>
        <taxon>Ascomycota</taxon>
        <taxon>Pezizomycotina</taxon>
        <taxon>Dothideomycetes</taxon>
        <taxon>Dothideomycetidae</taxon>
        <taxon>Dothideales</taxon>
        <taxon>Saccotheciaceae</taxon>
        <taxon>Aureobasidium</taxon>
    </lineage>
</organism>
<sequence>METGKLGKCDPSRIRDFPIQAGFKNLNLKTTPSSGHNTSAYTISLQTLTLEIPGQSNTSIATAYISASLYDHGRNSVFWCSLLALACAGAYVIDKAKHHIVFQLLALDEGAKKDFSTSGAANNTIFGNSSTDGSYTLESWTCQIAPLLSSSADITTFTKTQEILMQSCRDAHSSRYLLLTMLPLTILMLLSIARPNWFTLTFGAEEKPAWTTVPLEENDKEIDSDDDDDDDADPMAAYGNNAREQWQLA</sequence>
<reference evidence="2" key="1">
    <citation type="submission" date="2020-06" db="EMBL/GenBank/DDBJ databases">
        <authorList>
            <person name="Onetto C."/>
        </authorList>
    </citation>
    <scope>NUCLEOTIDE SEQUENCE</scope>
</reference>
<evidence type="ECO:0000256" key="1">
    <source>
        <dbReference type="SAM" id="MobiDB-lite"/>
    </source>
</evidence>
<evidence type="ECO:0000313" key="2">
    <source>
        <dbReference type="EMBL" id="CAD0100988.1"/>
    </source>
</evidence>
<dbReference type="EMBL" id="CAIJEO010000013">
    <property type="protein sequence ID" value="CAD0100988.1"/>
    <property type="molecule type" value="Genomic_DNA"/>
</dbReference>
<dbReference type="OrthoDB" id="3898913at2759"/>